<dbReference type="InterPro" id="IPR006575">
    <property type="entry name" value="RWD_dom"/>
</dbReference>
<evidence type="ECO:0000313" key="12">
    <source>
        <dbReference type="Proteomes" id="UP000695000"/>
    </source>
</evidence>
<name>A0ABM1N3Z4_NICVS</name>
<dbReference type="PANTHER" id="PTHR18934">
    <property type="entry name" value="ATP-DEPENDENT RNA HELICASE"/>
    <property type="match status" value="1"/>
</dbReference>
<dbReference type="InterPro" id="IPR011545">
    <property type="entry name" value="DEAD/DEAH_box_helicase_dom"/>
</dbReference>
<dbReference type="InterPro" id="IPR036855">
    <property type="entry name" value="Znf_CCCH_sf"/>
</dbReference>
<evidence type="ECO:0000256" key="8">
    <source>
        <dbReference type="PROSITE-ProRule" id="PRU00723"/>
    </source>
</evidence>
<dbReference type="CDD" id="cd18791">
    <property type="entry name" value="SF2_C_RHA"/>
    <property type="match status" value="1"/>
</dbReference>
<dbReference type="Pfam" id="PF00271">
    <property type="entry name" value="Helicase_C"/>
    <property type="match status" value="1"/>
</dbReference>
<dbReference type="PROSITE" id="PS51192">
    <property type="entry name" value="HELICASE_ATP_BIND_1"/>
    <property type="match status" value="1"/>
</dbReference>
<dbReference type="SUPFAM" id="SSF54495">
    <property type="entry name" value="UBC-like"/>
    <property type="match status" value="1"/>
</dbReference>
<dbReference type="PROSITE" id="PS51194">
    <property type="entry name" value="HELICASE_CTER"/>
    <property type="match status" value="1"/>
</dbReference>
<dbReference type="SUPFAM" id="SSF90229">
    <property type="entry name" value="CCCH zinc finger"/>
    <property type="match status" value="1"/>
</dbReference>
<dbReference type="Pfam" id="PF26026">
    <property type="entry name" value="RNA_hel_CTD"/>
    <property type="match status" value="1"/>
</dbReference>
<reference evidence="13" key="1">
    <citation type="submission" date="2025-08" db="UniProtKB">
        <authorList>
            <consortium name="RefSeq"/>
        </authorList>
    </citation>
    <scope>IDENTIFICATION</scope>
    <source>
        <tissue evidence="13">Whole Larva</tissue>
    </source>
</reference>
<dbReference type="Gene3D" id="1.20.120.1080">
    <property type="match status" value="1"/>
</dbReference>
<dbReference type="Pfam" id="PF21010">
    <property type="entry name" value="HA2_C"/>
    <property type="match status" value="1"/>
</dbReference>
<evidence type="ECO:0000256" key="4">
    <source>
        <dbReference type="ARBA" id="ARBA00022801"/>
    </source>
</evidence>
<feature type="zinc finger region" description="C3H1-type" evidence="8">
    <location>
        <begin position="226"/>
        <end position="254"/>
    </location>
</feature>
<gene>
    <name evidence="13" type="primary">LOC108566255</name>
</gene>
<evidence type="ECO:0000259" key="11">
    <source>
        <dbReference type="PROSITE" id="PS51194"/>
    </source>
</evidence>
<proteinExistence type="predicted"/>
<accession>A0ABM1N3Z4</accession>
<dbReference type="InterPro" id="IPR011709">
    <property type="entry name" value="DEAD-box_helicase_OB_fold"/>
</dbReference>
<dbReference type="InterPro" id="IPR016135">
    <property type="entry name" value="UBQ-conjugating_enzyme/RWD"/>
</dbReference>
<dbReference type="PROSITE" id="PS50103">
    <property type="entry name" value="ZF_C3H1"/>
    <property type="match status" value="1"/>
</dbReference>
<keyword evidence="12" id="KW-1185">Reference proteome</keyword>
<evidence type="ECO:0000256" key="2">
    <source>
        <dbReference type="ARBA" id="ARBA00022741"/>
    </source>
</evidence>
<dbReference type="Pfam" id="PF07717">
    <property type="entry name" value="OB_NTP_bind"/>
    <property type="match status" value="1"/>
</dbReference>
<dbReference type="InterPro" id="IPR000571">
    <property type="entry name" value="Znf_CCCH"/>
</dbReference>
<organism evidence="12 13">
    <name type="scientific">Nicrophorus vespilloides</name>
    <name type="common">Boreal carrion beetle</name>
    <dbReference type="NCBI Taxonomy" id="110193"/>
    <lineage>
        <taxon>Eukaryota</taxon>
        <taxon>Metazoa</taxon>
        <taxon>Ecdysozoa</taxon>
        <taxon>Arthropoda</taxon>
        <taxon>Hexapoda</taxon>
        <taxon>Insecta</taxon>
        <taxon>Pterygota</taxon>
        <taxon>Neoptera</taxon>
        <taxon>Endopterygota</taxon>
        <taxon>Coleoptera</taxon>
        <taxon>Polyphaga</taxon>
        <taxon>Staphyliniformia</taxon>
        <taxon>Silphidae</taxon>
        <taxon>Nicrophorinae</taxon>
        <taxon>Nicrophorus</taxon>
    </lineage>
</organism>
<dbReference type="SUPFAM" id="SSF52540">
    <property type="entry name" value="P-loop containing nucleoside triphosphate hydrolases"/>
    <property type="match status" value="1"/>
</dbReference>
<dbReference type="SMART" id="SM00490">
    <property type="entry name" value="HELICc"/>
    <property type="match status" value="1"/>
</dbReference>
<evidence type="ECO:0000256" key="7">
    <source>
        <dbReference type="ARBA" id="ARBA00022840"/>
    </source>
</evidence>
<dbReference type="SMART" id="SM00356">
    <property type="entry name" value="ZnF_C3H1"/>
    <property type="match status" value="1"/>
</dbReference>
<keyword evidence="3 8" id="KW-0863">Zinc-finger</keyword>
<dbReference type="InterPro" id="IPR059023">
    <property type="entry name" value="RNA_hel_CTD"/>
</dbReference>
<keyword evidence="6 8" id="KW-0862">Zinc</keyword>
<evidence type="ECO:0000256" key="5">
    <source>
        <dbReference type="ARBA" id="ARBA00022806"/>
    </source>
</evidence>
<dbReference type="Proteomes" id="UP000695000">
    <property type="component" value="Unplaced"/>
</dbReference>
<protein>
    <submittedName>
        <fullName evidence="13">ATP-dependent RNA helicase DHX57</fullName>
    </submittedName>
</protein>
<dbReference type="Gene3D" id="3.10.110.10">
    <property type="entry name" value="Ubiquitin Conjugating Enzyme"/>
    <property type="match status" value="1"/>
</dbReference>
<dbReference type="RefSeq" id="XP_017781544.1">
    <property type="nucleotide sequence ID" value="XM_017926055.1"/>
</dbReference>
<evidence type="ECO:0000256" key="3">
    <source>
        <dbReference type="ARBA" id="ARBA00022771"/>
    </source>
</evidence>
<dbReference type="Pfam" id="PF04408">
    <property type="entry name" value="WHD_HA2"/>
    <property type="match status" value="1"/>
</dbReference>
<dbReference type="InterPro" id="IPR027417">
    <property type="entry name" value="P-loop_NTPase"/>
</dbReference>
<evidence type="ECO:0000259" key="9">
    <source>
        <dbReference type="PROSITE" id="PS50103"/>
    </source>
</evidence>
<dbReference type="InterPro" id="IPR014001">
    <property type="entry name" value="Helicase_ATP-bd"/>
</dbReference>
<dbReference type="SMART" id="SM00847">
    <property type="entry name" value="HA2"/>
    <property type="match status" value="1"/>
</dbReference>
<sequence>MASEQAINNADLFLREVADVKISNTPKHVAPKQVKEELQLLSLSKKSQEYIMDTLRHIHGEDFKLSDASSYEDKGNHVGKNFWKGRGNLIIKGCFDYSNTNNEPESELDRLKMFAQMRLESYGFHKEHCQEALDYCNGEVEESLCILYNKYLKIDAIAESEHNYSENELLEQRVDEKGVLESIYDNAFTEKVNNTVWIFNCKLDYLSKLYCNKPEKKKQVEKVQNKKKVEKCRYFQRGQPCKFGSKCRFSHEEDGPKNEVNQHLDNYTYELEIRFPHKTMYPFEAPIIFLKTDAVLPHLLNLHICKRLHQEAEVLASNGIASIYSIVELLQNEEEMTSYIKNNPIRFLDPDQSLFPKIQEIDPNKLKRSTHYKKGITNRDGKSKMSLEQIKKEDKKLAERFISIQNDNKYKKMQEVRNNLPAMSYKNTILNTMKTHQVLVVSGETGCGKSTQVPQYILDEWLENFKSDHVEIVCTQPRRISAIGVAERVAQERADKIGNVVGYQIRLESKVSSSTRLNFCTTGILLRRLEADPMLSNVTHIIVDEVHERSEESDFLLLILRDLLPLRPNLKIILMSATLNASIFSDYFGDVPVLEIPGRTFPVEQLFLEDIIETTGYVLDDVLTYGKKVKNMEQFEIEMQSCDVSMRNFMPKDCVKDENLRVAEVLARYNGYSMKTCKTLYLMDQMKINLELIENILCWIVKGKHEFPTTGCILVFLPGIAEIMALYDQLIVHPEFNPKNGKYVLLPLHSSLTSEEQSKVFENPKGARKIVLSTNIAETSVTIDDCIFVIDAGKMKEKRFDSNRNMESLETVWVTRANALQRKGRAGRVMSGVCIHLYTNHRFRYHMLPQPVPEIHRVPLEQLLLNIKVLPNFEDQDIYKVLNKIIEPPVKDSIDSSVKRLQNIGALDKEINLTPLGHHLAALPVDVRIGKLMLFGAMFSCVDSALTMAACLSYKSPFVTPFGKKDEANAKKRTFANGLSDQMTALKAYNKFQEVNKKSYYGGINYARENYLSHKTLITIADIKHQFLELLVSIDFVPINLNRRRRSGQDDVYQVTGQEFNANNDNQRVLSSILCAALYPNVAKILQPEKSFVVSAAGAVPKQHESKDFKFKTKQEQVFVHPSSIIYEIKQFASSFLCYQEKVKTNRIFVRDLCVIPLIPLVLFSGYELDINVHNGTTFIAMDDNWILFEVDEHKVAEMIKMIRIELLELLEEKIKDPLLNIQHHDKGERIINTILQLVSGE</sequence>
<keyword evidence="5 13" id="KW-0347">Helicase</keyword>
<dbReference type="InterPro" id="IPR007502">
    <property type="entry name" value="Helicase-assoc_dom"/>
</dbReference>
<dbReference type="PANTHER" id="PTHR18934:SF145">
    <property type="entry name" value="ATP-DEPENDENT RNA HELICASE DHX57-RELATED"/>
    <property type="match status" value="1"/>
</dbReference>
<dbReference type="InterPro" id="IPR048333">
    <property type="entry name" value="HA2_WH"/>
</dbReference>
<feature type="domain" description="Helicase ATP-binding" evidence="10">
    <location>
        <begin position="430"/>
        <end position="597"/>
    </location>
</feature>
<evidence type="ECO:0000259" key="10">
    <source>
        <dbReference type="PROSITE" id="PS51192"/>
    </source>
</evidence>
<dbReference type="GO" id="GO:0004386">
    <property type="term" value="F:helicase activity"/>
    <property type="evidence" value="ECO:0007669"/>
    <property type="project" value="UniProtKB-KW"/>
</dbReference>
<keyword evidence="1 8" id="KW-0479">Metal-binding</keyword>
<feature type="domain" description="C3H1-type" evidence="9">
    <location>
        <begin position="226"/>
        <end position="254"/>
    </location>
</feature>
<keyword evidence="2" id="KW-0547">Nucleotide-binding</keyword>
<evidence type="ECO:0000256" key="1">
    <source>
        <dbReference type="ARBA" id="ARBA00022723"/>
    </source>
</evidence>
<keyword evidence="7" id="KW-0067">ATP-binding</keyword>
<feature type="domain" description="Helicase C-terminal" evidence="11">
    <location>
        <begin position="692"/>
        <end position="871"/>
    </location>
</feature>
<dbReference type="InterPro" id="IPR001650">
    <property type="entry name" value="Helicase_C-like"/>
</dbReference>
<dbReference type="Pfam" id="PF00270">
    <property type="entry name" value="DEAD"/>
    <property type="match status" value="1"/>
</dbReference>
<keyword evidence="4" id="KW-0378">Hydrolase</keyword>
<dbReference type="GeneID" id="108566255"/>
<evidence type="ECO:0000313" key="13">
    <source>
        <dbReference type="RefSeq" id="XP_017781544.1"/>
    </source>
</evidence>
<dbReference type="Pfam" id="PF05773">
    <property type="entry name" value="RWD"/>
    <property type="match status" value="1"/>
</dbReference>
<dbReference type="Pfam" id="PF00642">
    <property type="entry name" value="zf-CCCH"/>
    <property type="match status" value="1"/>
</dbReference>
<evidence type="ECO:0000256" key="6">
    <source>
        <dbReference type="ARBA" id="ARBA00022833"/>
    </source>
</evidence>
<dbReference type="SMART" id="SM00487">
    <property type="entry name" value="DEXDc"/>
    <property type="match status" value="1"/>
</dbReference>
<dbReference type="Gene3D" id="3.40.50.300">
    <property type="entry name" value="P-loop containing nucleotide triphosphate hydrolases"/>
    <property type="match status" value="2"/>
</dbReference>